<dbReference type="GO" id="GO:0005778">
    <property type="term" value="C:peroxisomal membrane"/>
    <property type="evidence" value="ECO:0007669"/>
    <property type="project" value="InterPro"/>
</dbReference>
<dbReference type="PANTHER" id="PTHR28080:SF1">
    <property type="entry name" value="PEROXISOMAL BIOGENESIS FACTOR 3"/>
    <property type="match status" value="1"/>
</dbReference>
<dbReference type="GO" id="GO:0045046">
    <property type="term" value="P:protein import into peroxisome membrane"/>
    <property type="evidence" value="ECO:0007669"/>
    <property type="project" value="TreeGrafter"/>
</dbReference>
<evidence type="ECO:0000313" key="1">
    <source>
        <dbReference type="EMBL" id="TEB32958.1"/>
    </source>
</evidence>
<dbReference type="InterPro" id="IPR006966">
    <property type="entry name" value="Peroxin-3"/>
</dbReference>
<organism evidence="1 2">
    <name type="scientific">Coprinellus micaceus</name>
    <name type="common">Glistening ink-cap mushroom</name>
    <name type="synonym">Coprinus micaceus</name>
    <dbReference type="NCBI Taxonomy" id="71717"/>
    <lineage>
        <taxon>Eukaryota</taxon>
        <taxon>Fungi</taxon>
        <taxon>Dikarya</taxon>
        <taxon>Basidiomycota</taxon>
        <taxon>Agaricomycotina</taxon>
        <taxon>Agaricomycetes</taxon>
        <taxon>Agaricomycetidae</taxon>
        <taxon>Agaricales</taxon>
        <taxon>Agaricineae</taxon>
        <taxon>Psathyrellaceae</taxon>
        <taxon>Coprinellus</taxon>
    </lineage>
</organism>
<dbReference type="EMBL" id="QPFP01000014">
    <property type="protein sequence ID" value="TEB32958.1"/>
    <property type="molecule type" value="Genomic_DNA"/>
</dbReference>
<dbReference type="Pfam" id="PF04882">
    <property type="entry name" value="Peroxin-3"/>
    <property type="match status" value="1"/>
</dbReference>
<accession>A0A4Y7TGA6</accession>
<evidence type="ECO:0008006" key="3">
    <source>
        <dbReference type="Google" id="ProtNLM"/>
    </source>
</evidence>
<protein>
    <recommendedName>
        <fullName evidence="3">Peroxin-3</fullName>
    </recommendedName>
</protein>
<dbReference type="GO" id="GO:0030674">
    <property type="term" value="F:protein-macromolecule adaptor activity"/>
    <property type="evidence" value="ECO:0007669"/>
    <property type="project" value="TreeGrafter"/>
</dbReference>
<sequence length="538" mass="59166">MVLSYFIPSRKTVTKTAGFFGGVYLTHAYIQQRLEEVKQKLEVENNAQDNLKRRFRQTHETTSYTILALLPTLSSQVLGEMNVEEVTKELKSRSSRKAVQPPIPSTSISSSIEVVQDQGASVMSLGVQSIADSTSGSGFLGVSASLDSLRSEQESLSGSASVASGPEASGLSDSIVSHISASSSSSDSRTKAELWNEVKMLTLTRTLTTLYSITLLCLLTTLQLTLLARSKYVQSVIDEEEQERLRENIEAQLTLSNMLFQGLGLGGGGGGFEAMEKLINGLEAGEVEGEEEGCSVDEYISEATENKYLTMSWWLLHVGWKDVGERVRRGVDEVFEGVSLKTKLSAMDLHRLVGDVRRRVEHEVTFEGNERRTNFLSSLLPSTPETIHHTLVQGGFLPSSVAAYHLNPDTRDQPSSPPSSNPYPHISNDPKFLSLIDETQSVIQSPDFARVLEVCLDQSVDVLFQGLMKNVFVESAPPETLNEEPVRVRLAGLLPGLSRWSRLALDGLPNELVDILLSVHEVPCLSAILFGKFEEQFR</sequence>
<dbReference type="PANTHER" id="PTHR28080">
    <property type="entry name" value="PEROXISOMAL BIOGENESIS FACTOR 3"/>
    <property type="match status" value="1"/>
</dbReference>
<dbReference type="Proteomes" id="UP000298030">
    <property type="component" value="Unassembled WGS sequence"/>
</dbReference>
<evidence type="ECO:0000313" key="2">
    <source>
        <dbReference type="Proteomes" id="UP000298030"/>
    </source>
</evidence>
<keyword evidence="2" id="KW-1185">Reference proteome</keyword>
<dbReference type="AlphaFoldDB" id="A0A4Y7TGA6"/>
<name>A0A4Y7TGA6_COPMI</name>
<dbReference type="OrthoDB" id="45930at2759"/>
<reference evidence="1 2" key="1">
    <citation type="journal article" date="2019" name="Nat. Ecol. Evol.">
        <title>Megaphylogeny resolves global patterns of mushroom evolution.</title>
        <authorList>
            <person name="Varga T."/>
            <person name="Krizsan K."/>
            <person name="Foldi C."/>
            <person name="Dima B."/>
            <person name="Sanchez-Garcia M."/>
            <person name="Sanchez-Ramirez S."/>
            <person name="Szollosi G.J."/>
            <person name="Szarkandi J.G."/>
            <person name="Papp V."/>
            <person name="Albert L."/>
            <person name="Andreopoulos W."/>
            <person name="Angelini C."/>
            <person name="Antonin V."/>
            <person name="Barry K.W."/>
            <person name="Bougher N.L."/>
            <person name="Buchanan P."/>
            <person name="Buyck B."/>
            <person name="Bense V."/>
            <person name="Catcheside P."/>
            <person name="Chovatia M."/>
            <person name="Cooper J."/>
            <person name="Damon W."/>
            <person name="Desjardin D."/>
            <person name="Finy P."/>
            <person name="Geml J."/>
            <person name="Haridas S."/>
            <person name="Hughes K."/>
            <person name="Justo A."/>
            <person name="Karasinski D."/>
            <person name="Kautmanova I."/>
            <person name="Kiss B."/>
            <person name="Kocsube S."/>
            <person name="Kotiranta H."/>
            <person name="LaButti K.M."/>
            <person name="Lechner B.E."/>
            <person name="Liimatainen K."/>
            <person name="Lipzen A."/>
            <person name="Lukacs Z."/>
            <person name="Mihaltcheva S."/>
            <person name="Morgado L.N."/>
            <person name="Niskanen T."/>
            <person name="Noordeloos M.E."/>
            <person name="Ohm R.A."/>
            <person name="Ortiz-Santana B."/>
            <person name="Ovrebo C."/>
            <person name="Racz N."/>
            <person name="Riley R."/>
            <person name="Savchenko A."/>
            <person name="Shiryaev A."/>
            <person name="Soop K."/>
            <person name="Spirin V."/>
            <person name="Szebenyi C."/>
            <person name="Tomsovsky M."/>
            <person name="Tulloss R.E."/>
            <person name="Uehling J."/>
            <person name="Grigoriev I.V."/>
            <person name="Vagvolgyi C."/>
            <person name="Papp T."/>
            <person name="Martin F.M."/>
            <person name="Miettinen O."/>
            <person name="Hibbett D.S."/>
            <person name="Nagy L.G."/>
        </authorList>
    </citation>
    <scope>NUCLEOTIDE SEQUENCE [LARGE SCALE GENOMIC DNA]</scope>
    <source>
        <strain evidence="1 2">FP101781</strain>
    </source>
</reference>
<dbReference type="STRING" id="71717.A0A4Y7TGA6"/>
<gene>
    <name evidence="1" type="ORF">FA13DRAFT_1627794</name>
</gene>
<proteinExistence type="predicted"/>
<comment type="caution">
    <text evidence="1">The sequence shown here is derived from an EMBL/GenBank/DDBJ whole genome shotgun (WGS) entry which is preliminary data.</text>
</comment>